<dbReference type="GO" id="GO:0005741">
    <property type="term" value="C:mitochondrial outer membrane"/>
    <property type="evidence" value="ECO:0007669"/>
    <property type="project" value="UniProtKB-SubCell"/>
</dbReference>
<sequence>MDVKPNPVQVQAADSLFSSPPTVSHTGPFARVLDAYAAFQERRELLGLANPGTVEGISREVTRDVFLNNSSFSGLRAELTKVFSAAPVFQVAHSLSMGSQLQPPYSYMVLYGSPRVFMQGSLDNDLQFSGRFNWRWTSALVSKTAVQLTSQGNMFTLDNDYTGADFSASLKAVNPSLLDGGLTGMLVASYLQAVTPQLSLGIDAFWSRPAMAYPPELNVSYAARYKAADWMACGQLVPDRGVLEASYWRRLTDKVETGINCNLAFAGIGPGGPMVGPQKEGNVTIGAKYDFRQTWFRAQIDNQGKVSCLLEKMIAPPIRVTFSGEIDHKQSTAKLGLAVAIEAADEAVMEQQEQAGAAMSSGAIPF</sequence>
<comment type="similarity">
    <text evidence="2">Belongs to the Tom40 family.</text>
</comment>
<dbReference type="GO" id="GO:0030150">
    <property type="term" value="P:protein import into mitochondrial matrix"/>
    <property type="evidence" value="ECO:0007669"/>
    <property type="project" value="InterPro"/>
</dbReference>
<dbReference type="InterPro" id="IPR027246">
    <property type="entry name" value="Porin_Euk/Tom40"/>
</dbReference>
<evidence type="ECO:0000256" key="4">
    <source>
        <dbReference type="ARBA" id="ARBA00022452"/>
    </source>
</evidence>
<gene>
    <name evidence="10" type="ORF">BDU57DRAFT_515163</name>
</gene>
<keyword evidence="5" id="KW-0812">Transmembrane</keyword>
<organism evidence="10 11">
    <name type="scientific">Ampelomyces quisqualis</name>
    <name type="common">Powdery mildew agent</name>
    <dbReference type="NCBI Taxonomy" id="50730"/>
    <lineage>
        <taxon>Eukaryota</taxon>
        <taxon>Fungi</taxon>
        <taxon>Dikarya</taxon>
        <taxon>Ascomycota</taxon>
        <taxon>Pezizomycotina</taxon>
        <taxon>Dothideomycetes</taxon>
        <taxon>Pleosporomycetidae</taxon>
        <taxon>Pleosporales</taxon>
        <taxon>Pleosporineae</taxon>
        <taxon>Phaeosphaeriaceae</taxon>
        <taxon>Ampelomyces</taxon>
    </lineage>
</organism>
<evidence type="ECO:0000256" key="1">
    <source>
        <dbReference type="ARBA" id="ARBA00004374"/>
    </source>
</evidence>
<proteinExistence type="inferred from homology"/>
<evidence type="ECO:0000256" key="9">
    <source>
        <dbReference type="ARBA" id="ARBA00023136"/>
    </source>
</evidence>
<dbReference type="GO" id="GO:0008320">
    <property type="term" value="F:protein transmembrane transporter activity"/>
    <property type="evidence" value="ECO:0007669"/>
    <property type="project" value="InterPro"/>
</dbReference>
<keyword evidence="3" id="KW-0813">Transport</keyword>
<dbReference type="PANTHER" id="PTHR10802">
    <property type="entry name" value="MITOCHONDRIAL IMPORT RECEPTOR SUBUNIT TOM40"/>
    <property type="match status" value="1"/>
</dbReference>
<accession>A0A6A5QSN3</accession>
<dbReference type="InterPro" id="IPR023614">
    <property type="entry name" value="Porin_dom_sf"/>
</dbReference>
<dbReference type="Pfam" id="PF01459">
    <property type="entry name" value="Porin_3"/>
    <property type="match status" value="1"/>
</dbReference>
<dbReference type="OrthoDB" id="19656at2759"/>
<protein>
    <submittedName>
        <fullName evidence="10">Eukaryotic porin-domain-containing protein</fullName>
    </submittedName>
</protein>
<evidence type="ECO:0000256" key="3">
    <source>
        <dbReference type="ARBA" id="ARBA00022448"/>
    </source>
</evidence>
<dbReference type="AlphaFoldDB" id="A0A6A5QSN3"/>
<dbReference type="FunFam" id="2.40.160.10:FF:000018">
    <property type="entry name" value="Mitochondrial import receptor subunit tom40"/>
    <property type="match status" value="1"/>
</dbReference>
<evidence type="ECO:0000313" key="10">
    <source>
        <dbReference type="EMBL" id="KAF1918412.1"/>
    </source>
</evidence>
<evidence type="ECO:0000256" key="8">
    <source>
        <dbReference type="ARBA" id="ARBA00023128"/>
    </source>
</evidence>
<keyword evidence="4" id="KW-1134">Transmembrane beta strand</keyword>
<dbReference type="Gene3D" id="2.40.160.10">
    <property type="entry name" value="Porin"/>
    <property type="match status" value="1"/>
</dbReference>
<reference evidence="10" key="1">
    <citation type="journal article" date="2020" name="Stud. Mycol.">
        <title>101 Dothideomycetes genomes: a test case for predicting lifestyles and emergence of pathogens.</title>
        <authorList>
            <person name="Haridas S."/>
            <person name="Albert R."/>
            <person name="Binder M."/>
            <person name="Bloem J."/>
            <person name="Labutti K."/>
            <person name="Salamov A."/>
            <person name="Andreopoulos B."/>
            <person name="Baker S."/>
            <person name="Barry K."/>
            <person name="Bills G."/>
            <person name="Bluhm B."/>
            <person name="Cannon C."/>
            <person name="Castanera R."/>
            <person name="Culley D."/>
            <person name="Daum C."/>
            <person name="Ezra D."/>
            <person name="Gonzalez J."/>
            <person name="Henrissat B."/>
            <person name="Kuo A."/>
            <person name="Liang C."/>
            <person name="Lipzen A."/>
            <person name="Lutzoni F."/>
            <person name="Magnuson J."/>
            <person name="Mondo S."/>
            <person name="Nolan M."/>
            <person name="Ohm R."/>
            <person name="Pangilinan J."/>
            <person name="Park H.-J."/>
            <person name="Ramirez L."/>
            <person name="Alfaro M."/>
            <person name="Sun H."/>
            <person name="Tritt A."/>
            <person name="Yoshinaga Y."/>
            <person name="Zwiers L.-H."/>
            <person name="Turgeon B."/>
            <person name="Goodwin S."/>
            <person name="Spatafora J."/>
            <person name="Crous P."/>
            <person name="Grigoriev I."/>
        </authorList>
    </citation>
    <scope>NUCLEOTIDE SEQUENCE</scope>
    <source>
        <strain evidence="10">HMLAC05119</strain>
    </source>
</reference>
<dbReference type="EMBL" id="ML979134">
    <property type="protein sequence ID" value="KAF1918412.1"/>
    <property type="molecule type" value="Genomic_DNA"/>
</dbReference>
<evidence type="ECO:0000256" key="7">
    <source>
        <dbReference type="ARBA" id="ARBA00022927"/>
    </source>
</evidence>
<dbReference type="Proteomes" id="UP000800096">
    <property type="component" value="Unassembled WGS sequence"/>
</dbReference>
<dbReference type="InterPro" id="IPR037930">
    <property type="entry name" value="Tom40"/>
</dbReference>
<evidence type="ECO:0000256" key="6">
    <source>
        <dbReference type="ARBA" id="ARBA00022787"/>
    </source>
</evidence>
<keyword evidence="7" id="KW-0653">Protein transport</keyword>
<evidence type="ECO:0000313" key="11">
    <source>
        <dbReference type="Proteomes" id="UP000800096"/>
    </source>
</evidence>
<evidence type="ECO:0000256" key="2">
    <source>
        <dbReference type="ARBA" id="ARBA00010510"/>
    </source>
</evidence>
<evidence type="ECO:0000256" key="5">
    <source>
        <dbReference type="ARBA" id="ARBA00022692"/>
    </source>
</evidence>
<name>A0A6A5QSN3_AMPQU</name>
<keyword evidence="11" id="KW-1185">Reference proteome</keyword>
<keyword evidence="6" id="KW-1000">Mitochondrion outer membrane</keyword>
<keyword evidence="8" id="KW-0496">Mitochondrion</keyword>
<keyword evidence="9" id="KW-0472">Membrane</keyword>
<dbReference type="CDD" id="cd07305">
    <property type="entry name" value="Porin3_Tom40"/>
    <property type="match status" value="1"/>
</dbReference>
<comment type="subcellular location">
    <subcellularLocation>
        <location evidence="1">Mitochondrion outer membrane</location>
        <topology evidence="1">Multi-pass membrane protein</topology>
    </subcellularLocation>
</comment>